<evidence type="ECO:0000256" key="1">
    <source>
        <dbReference type="ARBA" id="ARBA00004141"/>
    </source>
</evidence>
<gene>
    <name evidence="7" type="ORF">KLA_15305</name>
</gene>
<feature type="transmembrane region" description="Helical" evidence="6">
    <location>
        <begin position="105"/>
        <end position="125"/>
    </location>
</feature>
<sequence length="216" mass="24244">MGKKILNVAILISAFAAIYSQYVKNLELYNYLKPLTTILIIAVVVVFGKRKPKKYFITVLTALLFCLLGDTLLLNNNYFIYGLASFLVAHILFAYSFISLNGINLNIRPLVVLLTTGIAYYSFIYKGLGELVIVVGVYILFILFMCWQGINLYIKHKGGVFLTIAIAVSLFLISDAILAYNKFVQAFNYSGVLILLTYWLAIGIIANSTMYLKNTK</sequence>
<feature type="transmembrane region" description="Helical" evidence="6">
    <location>
        <begin position="28"/>
        <end position="48"/>
    </location>
</feature>
<comment type="similarity">
    <text evidence="2">Belongs to the TMEM86 family.</text>
</comment>
<comment type="caution">
    <text evidence="7">The sequence shown here is derived from an EMBL/GenBank/DDBJ whole genome shotgun (WGS) entry which is preliminary data.</text>
</comment>
<comment type="subcellular location">
    <subcellularLocation>
        <location evidence="1">Membrane</location>
        <topology evidence="1">Multi-pass membrane protein</topology>
    </subcellularLocation>
</comment>
<protein>
    <recommendedName>
        <fullName evidence="9">Lysoplasmalogenase</fullName>
    </recommendedName>
</protein>
<evidence type="ECO:0000256" key="6">
    <source>
        <dbReference type="SAM" id="Phobius"/>
    </source>
</evidence>
<evidence type="ECO:0000256" key="3">
    <source>
        <dbReference type="ARBA" id="ARBA00022692"/>
    </source>
</evidence>
<organism evidence="7 8">
    <name type="scientific">Cellulophaga geojensis KL-A</name>
    <dbReference type="NCBI Taxonomy" id="1328323"/>
    <lineage>
        <taxon>Bacteria</taxon>
        <taxon>Pseudomonadati</taxon>
        <taxon>Bacteroidota</taxon>
        <taxon>Flavobacteriia</taxon>
        <taxon>Flavobacteriales</taxon>
        <taxon>Flavobacteriaceae</taxon>
        <taxon>Cellulophaga</taxon>
    </lineage>
</organism>
<dbReference type="PANTHER" id="PTHR31885:SF6">
    <property type="entry name" value="GH04784P"/>
    <property type="match status" value="1"/>
</dbReference>
<accession>A0ABP3B394</accession>
<keyword evidence="3 6" id="KW-0812">Transmembrane</keyword>
<keyword evidence="5 6" id="KW-0472">Membrane</keyword>
<proteinExistence type="inferred from homology"/>
<dbReference type="Proteomes" id="UP000019275">
    <property type="component" value="Unassembled WGS sequence"/>
</dbReference>
<feature type="transmembrane region" description="Helical" evidence="6">
    <location>
        <begin position="131"/>
        <end position="153"/>
    </location>
</feature>
<evidence type="ECO:0000313" key="7">
    <source>
        <dbReference type="EMBL" id="EWH11812.1"/>
    </source>
</evidence>
<feature type="transmembrane region" description="Helical" evidence="6">
    <location>
        <begin position="160"/>
        <end position="180"/>
    </location>
</feature>
<dbReference type="RefSeq" id="WP_034646774.1">
    <property type="nucleotide sequence ID" value="NZ_ARZX01000025.1"/>
</dbReference>
<name>A0ABP3B394_9FLAO</name>
<feature type="transmembrane region" description="Helical" evidence="6">
    <location>
        <begin position="186"/>
        <end position="206"/>
    </location>
</feature>
<keyword evidence="4 6" id="KW-1133">Transmembrane helix</keyword>
<feature type="transmembrane region" description="Helical" evidence="6">
    <location>
        <begin position="55"/>
        <end position="73"/>
    </location>
</feature>
<evidence type="ECO:0000256" key="4">
    <source>
        <dbReference type="ARBA" id="ARBA00022989"/>
    </source>
</evidence>
<dbReference type="Pfam" id="PF07947">
    <property type="entry name" value="YhhN"/>
    <property type="match status" value="1"/>
</dbReference>
<feature type="transmembrane region" description="Helical" evidence="6">
    <location>
        <begin position="79"/>
        <end position="98"/>
    </location>
</feature>
<evidence type="ECO:0000256" key="5">
    <source>
        <dbReference type="ARBA" id="ARBA00023136"/>
    </source>
</evidence>
<evidence type="ECO:0000256" key="2">
    <source>
        <dbReference type="ARBA" id="ARBA00007375"/>
    </source>
</evidence>
<evidence type="ECO:0008006" key="9">
    <source>
        <dbReference type="Google" id="ProtNLM"/>
    </source>
</evidence>
<evidence type="ECO:0000313" key="8">
    <source>
        <dbReference type="Proteomes" id="UP000019275"/>
    </source>
</evidence>
<dbReference type="InterPro" id="IPR012506">
    <property type="entry name" value="TMEM86B-like"/>
</dbReference>
<dbReference type="EMBL" id="ARZX01000025">
    <property type="protein sequence ID" value="EWH11812.1"/>
    <property type="molecule type" value="Genomic_DNA"/>
</dbReference>
<feature type="transmembrane region" description="Helical" evidence="6">
    <location>
        <begin position="5"/>
        <end position="22"/>
    </location>
</feature>
<reference evidence="7 8" key="1">
    <citation type="journal article" date="2014" name="Genome Announc.">
        <title>Draft Genome Sequence of the Carrageenan-Degrading Bacterium Cellulophaga sp. Strain KL-A, Isolated from Decaying Marine Algae.</title>
        <authorList>
            <person name="Shan D."/>
            <person name="Ying J."/>
            <person name="Li X."/>
            <person name="Gao Z."/>
            <person name="Wei G."/>
            <person name="Shao Z."/>
        </authorList>
    </citation>
    <scope>NUCLEOTIDE SEQUENCE [LARGE SCALE GENOMIC DNA]</scope>
    <source>
        <strain evidence="7 8">KL-A</strain>
    </source>
</reference>
<keyword evidence="8" id="KW-1185">Reference proteome</keyword>
<dbReference type="PANTHER" id="PTHR31885">
    <property type="entry name" value="GH04784P"/>
    <property type="match status" value="1"/>
</dbReference>